<gene>
    <name evidence="2" type="ORF">FW778_14250</name>
</gene>
<proteinExistence type="predicted"/>
<keyword evidence="3" id="KW-1185">Reference proteome</keyword>
<feature type="transmembrane region" description="Helical" evidence="1">
    <location>
        <begin position="12"/>
        <end position="30"/>
    </location>
</feature>
<dbReference type="EMBL" id="VYQF01000003">
    <property type="protein sequence ID" value="KAA9038704.1"/>
    <property type="molecule type" value="Genomic_DNA"/>
</dbReference>
<keyword evidence="1" id="KW-0812">Transmembrane</keyword>
<dbReference type="Proteomes" id="UP000326903">
    <property type="component" value="Unassembled WGS sequence"/>
</dbReference>
<reference evidence="2 3" key="1">
    <citation type="submission" date="2019-09" db="EMBL/GenBank/DDBJ databases">
        <title>Draft genome sequence of Ginsengibacter sp. BR5-29.</title>
        <authorList>
            <person name="Im W.-T."/>
        </authorList>
    </citation>
    <scope>NUCLEOTIDE SEQUENCE [LARGE SCALE GENOMIC DNA]</scope>
    <source>
        <strain evidence="2 3">BR5-29</strain>
    </source>
</reference>
<evidence type="ECO:0000313" key="3">
    <source>
        <dbReference type="Proteomes" id="UP000326903"/>
    </source>
</evidence>
<keyword evidence="1" id="KW-1133">Transmembrane helix</keyword>
<organism evidence="2 3">
    <name type="scientific">Ginsengibacter hankyongi</name>
    <dbReference type="NCBI Taxonomy" id="2607284"/>
    <lineage>
        <taxon>Bacteria</taxon>
        <taxon>Pseudomonadati</taxon>
        <taxon>Bacteroidota</taxon>
        <taxon>Chitinophagia</taxon>
        <taxon>Chitinophagales</taxon>
        <taxon>Chitinophagaceae</taxon>
        <taxon>Ginsengibacter</taxon>
    </lineage>
</organism>
<evidence type="ECO:0000313" key="2">
    <source>
        <dbReference type="EMBL" id="KAA9038704.1"/>
    </source>
</evidence>
<evidence type="ECO:0000256" key="1">
    <source>
        <dbReference type="SAM" id="Phobius"/>
    </source>
</evidence>
<comment type="caution">
    <text evidence="2">The sequence shown here is derived from an EMBL/GenBank/DDBJ whole genome shotgun (WGS) entry which is preliminary data.</text>
</comment>
<protein>
    <submittedName>
        <fullName evidence="2">Uncharacterized protein</fullName>
    </submittedName>
</protein>
<sequence>MLTNISWKEYSIFILVIIFCYYVILILVFYRNDIINLIKDINYPGRKRVINIDSHLADQDEKDLVDLDIDSRDIINQVQQEIRSNLEKAKSKSFIREEIMQSLQLVLKNNSTVKRIQQQEAINNYIRMMCESICSIHLSKEEINQLWIR</sequence>
<accession>A0A5J5IGB4</accession>
<dbReference type="RefSeq" id="WP_150415425.1">
    <property type="nucleotide sequence ID" value="NZ_VYQF01000003.1"/>
</dbReference>
<keyword evidence="1" id="KW-0472">Membrane</keyword>
<name>A0A5J5IGB4_9BACT</name>
<dbReference type="AlphaFoldDB" id="A0A5J5IGB4"/>